<evidence type="ECO:0000256" key="5">
    <source>
        <dbReference type="ARBA" id="ARBA00022527"/>
    </source>
</evidence>
<keyword evidence="5" id="KW-0723">Serine/threonine-protein kinase</keyword>
<dbReference type="FunFam" id="1.10.510.10:FF:000348">
    <property type="entry name" value="serine/threonine-protein kinase VRK1 isoform X1"/>
    <property type="match status" value="1"/>
</dbReference>
<keyword evidence="11 20" id="KW-0067">ATP-binding</keyword>
<evidence type="ECO:0000256" key="11">
    <source>
        <dbReference type="ARBA" id="ARBA00022840"/>
    </source>
</evidence>
<dbReference type="PROSITE" id="PS00107">
    <property type="entry name" value="PROTEIN_KINASE_ATP"/>
    <property type="match status" value="1"/>
</dbReference>
<keyword evidence="4" id="KW-0963">Cytoplasm</keyword>
<evidence type="ECO:0000256" key="9">
    <source>
        <dbReference type="ARBA" id="ARBA00022776"/>
    </source>
</evidence>
<dbReference type="GO" id="GO:0005737">
    <property type="term" value="C:cytoplasm"/>
    <property type="evidence" value="ECO:0007669"/>
    <property type="project" value="UniProtKB-SubCell"/>
</dbReference>
<evidence type="ECO:0000256" key="21">
    <source>
        <dbReference type="SAM" id="MobiDB-lite"/>
    </source>
</evidence>
<dbReference type="EMBL" id="JAGFMF010011747">
    <property type="protein sequence ID" value="KAG8514328.1"/>
    <property type="molecule type" value="Genomic_DNA"/>
</dbReference>
<evidence type="ECO:0000256" key="6">
    <source>
        <dbReference type="ARBA" id="ARBA00022618"/>
    </source>
</evidence>
<feature type="compositionally biased region" description="Acidic residues" evidence="21">
    <location>
        <begin position="979"/>
        <end position="988"/>
    </location>
</feature>
<comment type="subunit">
    <text evidence="17">Interacts with HDAC1, KAT2B, SETDB1, KDM3A and KDM4A. Associates with the nucleosome through interactions with nucleosome DNA, histone H2A and histone H2B; the interaction with H2A and H2B is mediated by the nucleosome acidic patch, a cluster of negatively charged residues of H2A and H2B forming a cleft within the nucleosome core.</text>
</comment>
<evidence type="ECO:0000256" key="1">
    <source>
        <dbReference type="ARBA" id="ARBA00004408"/>
    </source>
</evidence>
<comment type="subcellular location">
    <subcellularLocation>
        <location evidence="2">Cytoplasm</location>
    </subcellularLocation>
    <subcellularLocation>
        <location evidence="1">Nucleus</location>
        <location evidence="1">Cajal body</location>
    </subcellularLocation>
</comment>
<evidence type="ECO:0000256" key="7">
    <source>
        <dbReference type="ARBA" id="ARBA00022679"/>
    </source>
</evidence>
<dbReference type="PANTHER" id="PTHR11909">
    <property type="entry name" value="CASEIN KINASE-RELATED"/>
    <property type="match status" value="1"/>
</dbReference>
<keyword evidence="10 23" id="KW-0418">Kinase</keyword>
<dbReference type="Gene3D" id="1.10.510.10">
    <property type="entry name" value="Transferase(Phosphotransferase) domain 1"/>
    <property type="match status" value="1"/>
</dbReference>
<keyword evidence="7" id="KW-0808">Transferase</keyword>
<dbReference type="Pfam" id="PF00069">
    <property type="entry name" value="Pkinase"/>
    <property type="match status" value="1"/>
</dbReference>
<evidence type="ECO:0000256" key="4">
    <source>
        <dbReference type="ARBA" id="ARBA00022490"/>
    </source>
</evidence>
<keyword evidence="8 20" id="KW-0547">Nucleotide-binding</keyword>
<comment type="caution">
    <text evidence="23">The sequence shown here is derived from an EMBL/GenBank/DDBJ whole genome shotgun (WGS) entry which is preliminary data.</text>
</comment>
<keyword evidence="12" id="KW-0539">Nucleus</keyword>
<dbReference type="AlphaFoldDB" id="A0A8J6DQ42"/>
<comment type="catalytic activity">
    <reaction evidence="14">
        <text>L-threonyl-[protein] + ATP = O-phospho-L-threonyl-[protein] + ADP + H(+)</text>
        <dbReference type="Rhea" id="RHEA:46608"/>
        <dbReference type="Rhea" id="RHEA-COMP:11060"/>
        <dbReference type="Rhea" id="RHEA-COMP:11605"/>
        <dbReference type="ChEBI" id="CHEBI:15378"/>
        <dbReference type="ChEBI" id="CHEBI:30013"/>
        <dbReference type="ChEBI" id="CHEBI:30616"/>
        <dbReference type="ChEBI" id="CHEBI:61977"/>
        <dbReference type="ChEBI" id="CHEBI:456216"/>
        <dbReference type="EC" id="2.7.11.1"/>
    </reaction>
</comment>
<feature type="domain" description="Protein kinase" evidence="22">
    <location>
        <begin position="84"/>
        <end position="364"/>
    </location>
</feature>
<evidence type="ECO:0000259" key="22">
    <source>
        <dbReference type="PROSITE" id="PS50011"/>
    </source>
</evidence>
<dbReference type="GO" id="GO:0004674">
    <property type="term" value="F:protein serine/threonine kinase activity"/>
    <property type="evidence" value="ECO:0007669"/>
    <property type="project" value="UniProtKB-KW"/>
</dbReference>
<dbReference type="CDD" id="cd14122">
    <property type="entry name" value="STKc_VRK1"/>
    <property type="match status" value="1"/>
</dbReference>
<dbReference type="SUPFAM" id="SSF56112">
    <property type="entry name" value="Protein kinase-like (PK-like)"/>
    <property type="match status" value="1"/>
</dbReference>
<comment type="catalytic activity">
    <reaction evidence="15">
        <text>L-seryl-[protein] + ATP = O-phospho-L-seryl-[protein] + ADP + H(+)</text>
        <dbReference type="Rhea" id="RHEA:17989"/>
        <dbReference type="Rhea" id="RHEA-COMP:9863"/>
        <dbReference type="Rhea" id="RHEA-COMP:11604"/>
        <dbReference type="ChEBI" id="CHEBI:15378"/>
        <dbReference type="ChEBI" id="CHEBI:29999"/>
        <dbReference type="ChEBI" id="CHEBI:30616"/>
        <dbReference type="ChEBI" id="CHEBI:83421"/>
        <dbReference type="ChEBI" id="CHEBI:456216"/>
        <dbReference type="EC" id="2.7.11.1"/>
    </reaction>
</comment>
<proteinExistence type="inferred from homology"/>
<feature type="region of interest" description="Disordered" evidence="21">
    <location>
        <begin position="967"/>
        <end position="994"/>
    </location>
</feature>
<dbReference type="InterPro" id="IPR008271">
    <property type="entry name" value="Ser/Thr_kinase_AS"/>
</dbReference>
<evidence type="ECO:0000256" key="2">
    <source>
        <dbReference type="ARBA" id="ARBA00004496"/>
    </source>
</evidence>
<dbReference type="InterPro" id="IPR011009">
    <property type="entry name" value="Kinase-like_dom_sf"/>
</dbReference>
<dbReference type="PROSITE" id="PS50011">
    <property type="entry name" value="PROTEIN_KINASE_DOM"/>
    <property type="match status" value="1"/>
</dbReference>
<evidence type="ECO:0000313" key="24">
    <source>
        <dbReference type="Proteomes" id="UP000700334"/>
    </source>
</evidence>
<keyword evidence="13" id="KW-0131">Cell cycle</keyword>
<evidence type="ECO:0000256" key="16">
    <source>
        <dbReference type="ARBA" id="ARBA00061699"/>
    </source>
</evidence>
<dbReference type="InterPro" id="IPR000719">
    <property type="entry name" value="Prot_kinase_dom"/>
</dbReference>
<evidence type="ECO:0000256" key="19">
    <source>
        <dbReference type="ARBA" id="ARBA00081230"/>
    </source>
</evidence>
<evidence type="ECO:0000256" key="13">
    <source>
        <dbReference type="ARBA" id="ARBA00023306"/>
    </source>
</evidence>
<evidence type="ECO:0000256" key="8">
    <source>
        <dbReference type="ARBA" id="ARBA00022741"/>
    </source>
</evidence>
<dbReference type="Proteomes" id="UP000700334">
    <property type="component" value="Unassembled WGS sequence"/>
</dbReference>
<evidence type="ECO:0000256" key="14">
    <source>
        <dbReference type="ARBA" id="ARBA00047899"/>
    </source>
</evidence>
<comment type="similarity">
    <text evidence="16">Belongs to the protein kinase superfamily. CK1 Ser/Thr protein kinase family. VRK subfamily.</text>
</comment>
<dbReference type="GO" id="GO:0015030">
    <property type="term" value="C:Cajal body"/>
    <property type="evidence" value="ECO:0007669"/>
    <property type="project" value="UniProtKB-SubCell"/>
</dbReference>
<evidence type="ECO:0000256" key="17">
    <source>
        <dbReference type="ARBA" id="ARBA00062338"/>
    </source>
</evidence>
<dbReference type="GO" id="GO:0051301">
    <property type="term" value="P:cell division"/>
    <property type="evidence" value="ECO:0007669"/>
    <property type="project" value="UniProtKB-KW"/>
</dbReference>
<evidence type="ECO:0000256" key="12">
    <source>
        <dbReference type="ARBA" id="ARBA00023242"/>
    </source>
</evidence>
<keyword evidence="9" id="KW-0498">Mitosis</keyword>
<sequence length="1255" mass="137008">MTFSSTRSAASRSTQVPADGVLWTSSSCCSPENAATLDPGRALPMKMPRVKAAQGGRRQGPAKRHLAEHFAAGEVITDMTKKEWKLGLPVGQGGFGCIYLADMNSSKSVGTDAPCVVKVEPSDNGPLFTELKFYQRAAKPELIQKWIRTHKLKYLGVPKYWGSGLHDKNGKSYRFMIMDRFGSDLQKIYEANAKRFSRKTVLQLSLRILDILEYIHEHEYVHGDIKASNLLLSYKNPDQVFLVDYGLAYRYCPEGIHKEYKEDPKRCHDGTIEFTSIDAHNGVAPSRRGDLEILGYCMIQWLSGHLPWEDNLKDPNYVRDSKIRYRENIAGLMDKCFPEKNKPGEIAKYMETVKLLDYAEKPLYQNLRDILLQGLKAIGSKDDGKLDLGVVENGSLKAKPITKVNFIIELPFGFPVILIATNTNFRKLHHASRRLCCLQSLEGLSKSHMGLGLFWGPALHRGPAPILVLVPLLLDLWRQLSSCYVTAGSTVLKLHGPCGKSDVRLTRGCRCQRAGSQVTVCRRPVGGLSRLIAVLRREGSPGWCRRAATVGLQGSAHPRSSVGQTPATLGLLWESNASAKERVTCGARSSSFCTSVCCQSLRCLTSQGVQGKSGVDSCKCLQERAKFKQTDSNSNNKQNGVNSGLGSITNGLRQNEMECGCRYTDTGVTHHPGPVRARQTGAPRSPAPALREPQGGMQGWTLVLWVGPFQVFIPLPLKQLRVNGLVGLFAPLACVAVSCGLDGADAEGCVGLGYMCLIIDTWGVGVGTTALSLCWFLVRVWTVVNVRVFVVKFSLVSLSTSVMPRQSDVECDSMGISTATVGRALRSTVRTPQRLDADSQVTRSRGYHTLLELSPETPLKCRLMKFSAFLNACYLKTGAQIQARTFPCGSLEEQPRFPLGQDEVLLVERCSHGRGQGDHLRRSFKCSHDVWVKARIPTCQVIPAPRRCAMGRRGVLGRRAGVSPCLHHSARKKEKEDNAESSVEDMECSDTQTEVAVQTRAEGMSGVGGSEKGHDRVSICKGQHSVGKWPDCVWALPRVAPSRTGVCGFMRDGRLCAAVRKLPEQDVEACLSQRLAAAAVTKRTIDLFVGSASADRHGGAGTSSLAEVARVGEGSLPRTETSPLGSCSLLCSGPGFKNQKESPEIMLCEPVFLFFHLTFSILSVLFSCESCGMLKMQKHLCTALPGNLSAAFSVASQLFLDSPIILDSHILMCTPLSTLPAFMATFLGPERAQASVCGVAALGQVLTSLQELLIL</sequence>
<evidence type="ECO:0000313" key="23">
    <source>
        <dbReference type="EMBL" id="KAG8514328.1"/>
    </source>
</evidence>
<reference evidence="23" key="1">
    <citation type="journal article" date="2021" name="Evol. Appl.">
        <title>The genome of the Pyrenean desman and the effects of bottlenecks and inbreeding on the genomic landscape of an endangered species.</title>
        <authorList>
            <person name="Escoda L."/>
            <person name="Castresana J."/>
        </authorList>
    </citation>
    <scope>NUCLEOTIDE SEQUENCE</scope>
    <source>
        <strain evidence="23">IBE-C5619</strain>
    </source>
</reference>
<accession>A0A8J6DQ42</accession>
<evidence type="ECO:0000256" key="10">
    <source>
        <dbReference type="ARBA" id="ARBA00022777"/>
    </source>
</evidence>
<gene>
    <name evidence="23" type="ORF">J0S82_003204</name>
</gene>
<keyword evidence="6" id="KW-0132">Cell division</keyword>
<protein>
    <recommendedName>
        <fullName evidence="18">Serine/threonine-protein kinase VRK1</fullName>
        <ecNumber evidence="3">2.7.11.1</ecNumber>
    </recommendedName>
    <alternativeName>
        <fullName evidence="19">Vaccinia-related kinase 1</fullName>
    </alternativeName>
</protein>
<organism evidence="23 24">
    <name type="scientific">Galemys pyrenaicus</name>
    <name type="common">Iberian desman</name>
    <name type="synonym">Pyrenean desman</name>
    <dbReference type="NCBI Taxonomy" id="202257"/>
    <lineage>
        <taxon>Eukaryota</taxon>
        <taxon>Metazoa</taxon>
        <taxon>Chordata</taxon>
        <taxon>Craniata</taxon>
        <taxon>Vertebrata</taxon>
        <taxon>Euteleostomi</taxon>
        <taxon>Mammalia</taxon>
        <taxon>Eutheria</taxon>
        <taxon>Laurasiatheria</taxon>
        <taxon>Eulipotyphla</taxon>
        <taxon>Talpidae</taxon>
        <taxon>Galemys</taxon>
    </lineage>
</organism>
<dbReference type="SMART" id="SM00220">
    <property type="entry name" value="S_TKc"/>
    <property type="match status" value="1"/>
</dbReference>
<dbReference type="OrthoDB" id="2687620at2759"/>
<evidence type="ECO:0000256" key="20">
    <source>
        <dbReference type="PROSITE-ProRule" id="PRU10141"/>
    </source>
</evidence>
<evidence type="ECO:0000256" key="3">
    <source>
        <dbReference type="ARBA" id="ARBA00012513"/>
    </source>
</evidence>
<dbReference type="EC" id="2.7.11.1" evidence="3"/>
<dbReference type="PROSITE" id="PS00108">
    <property type="entry name" value="PROTEIN_KINASE_ST"/>
    <property type="match status" value="1"/>
</dbReference>
<dbReference type="InterPro" id="IPR017441">
    <property type="entry name" value="Protein_kinase_ATP_BS"/>
</dbReference>
<feature type="region of interest" description="Disordered" evidence="21">
    <location>
        <begin position="672"/>
        <end position="691"/>
    </location>
</feature>
<name>A0A8J6DQ42_GALPY</name>
<feature type="binding site" evidence="20">
    <location>
        <position position="118"/>
    </location>
    <ligand>
        <name>ATP</name>
        <dbReference type="ChEBI" id="CHEBI:30616"/>
    </ligand>
</feature>
<dbReference type="GO" id="GO:0005524">
    <property type="term" value="F:ATP binding"/>
    <property type="evidence" value="ECO:0007669"/>
    <property type="project" value="UniProtKB-UniRule"/>
</dbReference>
<evidence type="ECO:0000256" key="18">
    <source>
        <dbReference type="ARBA" id="ARBA00073147"/>
    </source>
</evidence>
<dbReference type="InterPro" id="IPR050235">
    <property type="entry name" value="CK1_Ser-Thr_kinase"/>
</dbReference>
<keyword evidence="24" id="KW-1185">Reference proteome</keyword>
<evidence type="ECO:0000256" key="15">
    <source>
        <dbReference type="ARBA" id="ARBA00048679"/>
    </source>
</evidence>